<dbReference type="NCBIfam" id="TIGR04183">
    <property type="entry name" value="Por_Secre_tail"/>
    <property type="match status" value="1"/>
</dbReference>
<evidence type="ECO:0000313" key="3">
    <source>
        <dbReference type="EMBL" id="NBG65046.1"/>
    </source>
</evidence>
<name>A0A6N9NEI6_9FLAO</name>
<dbReference type="AlphaFoldDB" id="A0A6N9NEI6"/>
<dbReference type="RefSeq" id="WP_160631769.1">
    <property type="nucleotide sequence ID" value="NZ_WWNE01000003.1"/>
</dbReference>
<dbReference type="InterPro" id="IPR013431">
    <property type="entry name" value="Delta_60_rpt"/>
</dbReference>
<feature type="domain" description="Secretion system C-terminal sorting" evidence="2">
    <location>
        <begin position="435"/>
        <end position="504"/>
    </location>
</feature>
<keyword evidence="1" id="KW-0732">Signal</keyword>
<dbReference type="Pfam" id="PF18962">
    <property type="entry name" value="Por_Secre_tail"/>
    <property type="match status" value="1"/>
</dbReference>
<gene>
    <name evidence="3" type="ORF">GQN54_02890</name>
</gene>
<protein>
    <submittedName>
        <fullName evidence="3">T9SS type A sorting domain-containing protein</fullName>
    </submittedName>
</protein>
<reference evidence="3 4" key="1">
    <citation type="submission" date="2019-12" db="EMBL/GenBank/DDBJ databases">
        <authorList>
            <person name="Zhao J."/>
        </authorList>
    </citation>
    <scope>NUCLEOTIDE SEQUENCE [LARGE SCALE GENOMIC DNA]</scope>
    <source>
        <strain evidence="3 4">S-15</strain>
    </source>
</reference>
<sequence>MKNGLTYFIILVIFQIVGKRAELLAQPSFSMDTTFQPFFDLRPQPRGGPTYDLWENPSNGNLHIAGDFRYFIGNDPYYSILSTHRDGSRNFNYIGFGGSGYTFIYPFNDSVLILGTGGGGGYSPMDLKGNPIWTNWFQNYRQTVSCSHAYWPYFFPNGSSLMTNVWYANTSVCPIKNPPDTFPSQPIIKVDSLGFYDSTFKHTTNGTVDGFKQYDSTRLFAFGLLREFTEYDGQTVNGICRIYTDGTLDTTFKSPILPGNGRVRAELVEPDGKTFIVGNFQLVDYPNRWFSLCRLNVDGSVDTTFNNLGCPVDSNRIGTAGIGSVGSVIKTPDNGYILGGGFNQVQGYAKNSLVKLDSLGNIEPQYFTSRGPDTTHAWKMQGGISKIVESKFGGYYVLGDWTYWDGVPAQPIIRLHEMQVVGLKEQQQSGTLLKVYPNPVQEQLYLEYLPNVRVSSIQLYDLQGKMVQSVNQKVNSIAVNGLKNGIYFLKVISENGVSTEKVVVAK</sequence>
<keyword evidence="4" id="KW-1185">Reference proteome</keyword>
<dbReference type="EMBL" id="WWNE01000003">
    <property type="protein sequence ID" value="NBG65046.1"/>
    <property type="molecule type" value="Genomic_DNA"/>
</dbReference>
<dbReference type="Proteomes" id="UP000470771">
    <property type="component" value="Unassembled WGS sequence"/>
</dbReference>
<accession>A0A6N9NEI6</accession>
<proteinExistence type="predicted"/>
<comment type="caution">
    <text evidence="3">The sequence shown here is derived from an EMBL/GenBank/DDBJ whole genome shotgun (WGS) entry which is preliminary data.</text>
</comment>
<dbReference type="Pfam" id="PF17164">
    <property type="entry name" value="DUF5122"/>
    <property type="match status" value="2"/>
</dbReference>
<dbReference type="Gene3D" id="2.80.10.50">
    <property type="match status" value="1"/>
</dbReference>
<evidence type="ECO:0000259" key="2">
    <source>
        <dbReference type="Pfam" id="PF18962"/>
    </source>
</evidence>
<dbReference type="InterPro" id="IPR026444">
    <property type="entry name" value="Secre_tail"/>
</dbReference>
<evidence type="ECO:0000256" key="1">
    <source>
        <dbReference type="ARBA" id="ARBA00022729"/>
    </source>
</evidence>
<evidence type="ECO:0000313" key="4">
    <source>
        <dbReference type="Proteomes" id="UP000470771"/>
    </source>
</evidence>
<organism evidence="3 4">
    <name type="scientific">Acidiluteibacter ferrifornacis</name>
    <dbReference type="NCBI Taxonomy" id="2692424"/>
    <lineage>
        <taxon>Bacteria</taxon>
        <taxon>Pseudomonadati</taxon>
        <taxon>Bacteroidota</taxon>
        <taxon>Flavobacteriia</taxon>
        <taxon>Flavobacteriales</taxon>
        <taxon>Cryomorphaceae</taxon>
        <taxon>Acidiluteibacter</taxon>
    </lineage>
</organism>